<dbReference type="EMBL" id="BAABIQ010000040">
    <property type="protein sequence ID" value="GAA4799209.1"/>
    <property type="molecule type" value="Genomic_DNA"/>
</dbReference>
<evidence type="ECO:0000256" key="2">
    <source>
        <dbReference type="ARBA" id="ARBA00022448"/>
    </source>
</evidence>
<dbReference type="Proteomes" id="UP001501411">
    <property type="component" value="Unassembled WGS sequence"/>
</dbReference>
<gene>
    <name evidence="9" type="ORF">GCM10023231_29990</name>
</gene>
<dbReference type="NCBIfam" id="TIGR04057">
    <property type="entry name" value="SusC_RagA_signa"/>
    <property type="match status" value="1"/>
</dbReference>
<keyword evidence="2 7" id="KW-0813">Transport</keyword>
<comment type="caution">
    <text evidence="9">The sequence shown here is derived from an EMBL/GenBank/DDBJ whole genome shotgun (WGS) entry which is preliminary data.</text>
</comment>
<dbReference type="Gene3D" id="2.170.130.10">
    <property type="entry name" value="TonB-dependent receptor, plug domain"/>
    <property type="match status" value="1"/>
</dbReference>
<keyword evidence="4 7" id="KW-0812">Transmembrane</keyword>
<evidence type="ECO:0000313" key="9">
    <source>
        <dbReference type="EMBL" id="GAA4799209.1"/>
    </source>
</evidence>
<dbReference type="InterPro" id="IPR023996">
    <property type="entry name" value="TonB-dep_OMP_SusC/RagA"/>
</dbReference>
<dbReference type="SUPFAM" id="SSF56935">
    <property type="entry name" value="Porins"/>
    <property type="match status" value="1"/>
</dbReference>
<protein>
    <submittedName>
        <fullName evidence="9">TonB-dependent receptor</fullName>
    </submittedName>
</protein>
<dbReference type="InterPro" id="IPR023997">
    <property type="entry name" value="TonB-dep_OMP_SusC/RagA_CS"/>
</dbReference>
<dbReference type="Gene3D" id="2.60.40.1120">
    <property type="entry name" value="Carboxypeptidase-like, regulatory domain"/>
    <property type="match status" value="1"/>
</dbReference>
<dbReference type="InterPro" id="IPR012910">
    <property type="entry name" value="Plug_dom"/>
</dbReference>
<evidence type="ECO:0000259" key="8">
    <source>
        <dbReference type="Pfam" id="PF07715"/>
    </source>
</evidence>
<comment type="similarity">
    <text evidence="7">Belongs to the TonB-dependent receptor family.</text>
</comment>
<evidence type="ECO:0000256" key="5">
    <source>
        <dbReference type="ARBA" id="ARBA00023136"/>
    </source>
</evidence>
<sequence length="1040" mass="112520">MGTATQTKTIKVTGAVTAAESSKPLPGASIMLKGSKKGARARKNGVYSIEVPGNATLVVSYTGYQTREIAVNNRAIVDVGLNAAVKELEDVVVVGYGTQRKRDLTGAVTSLAKKDLVPVPAANSFDQMMQGKVAGVQINQTSGAPGGNVNMVLRGINSITGGSQPLYVIDGYPIGSGGGGSELTGYSSDSYSVSGIMGVSGVNRVNPLSSINPADIESIEVLKDASATAIYGSRGANGVIIVTTKRGKGGVSSVNFEHSSGIQEVQHQLDLLTPQEYAEFVAEGRDNAWVFSGGNASDPNDVRDGTSVVKPAFRNPEQFAGKGTNWQDVIFRRALVQNYQLSVTGNKETINYAISGGYMNQKGIIIGSDFKKFNLRANLDVELNKKVKIGTSFAGTHNFGDFARAEGDIQYRGLIASAIGSDPTIPVYDENGGYYSEFSDPLGIPVEHPLIIADNFSDKRKNSNVFSNSYVEYKPIEELTLKSTVGVNYNTSQSRVWKSSKIGLATSRTGTALAASTRINTMNWLNENTASYQKTFNDVHRIDAVVGFTIQKNQDDIMQAGASDFPTDDIHLIGGGVVSSGTDYTSEWTMLSWLGRVNYTYADKYLLTATVRRDGSSRFGTKNRWGTFPSVSLAYRLSEENFLKDVKAIDELKVRASYGVAGNNLIGNYASLALYGMARTVSDGSIVLGVTPSTMANDLLGWEKSHQVNVGLDASFFDSRVNLTADFYRSHKKDLLLTVGMPPITGVSTSIQNIGELENKGLELTLHTQNINGKDFRWSSDATFSVNRNKVLALHSANGVIKTSDFQVAQVGYPISSFQLLNILGVFQTADEVANSAVQAPQTQPGDYRFEDVNQDGKIDMSDRTIVGDPWPDFTWGFGNQFSYKAFSLGISIYGSHGGELYFQGGSTSLNGAGVQNQLDLMNDRWRSPENPGNGEYARAIRNDYALGINAYTTKYLFDASFVRIKNINLSYTLPQSLVERWKLKSLSVFADVSNVYTFTDYPGFDPEASTGGDNVARTGVDFYSYPVPRTYSLGVRASF</sequence>
<evidence type="ECO:0000313" key="10">
    <source>
        <dbReference type="Proteomes" id="UP001501411"/>
    </source>
</evidence>
<dbReference type="InterPro" id="IPR037066">
    <property type="entry name" value="Plug_dom_sf"/>
</dbReference>
<accession>A0ABP9BRP1</accession>
<comment type="subcellular location">
    <subcellularLocation>
        <location evidence="1 7">Cell outer membrane</location>
        <topology evidence="1 7">Multi-pass membrane protein</topology>
    </subcellularLocation>
</comment>
<keyword evidence="3 7" id="KW-1134">Transmembrane beta strand</keyword>
<dbReference type="Gene3D" id="2.40.170.20">
    <property type="entry name" value="TonB-dependent receptor, beta-barrel domain"/>
    <property type="match status" value="1"/>
</dbReference>
<name>A0ABP9BRP1_9SPHI</name>
<dbReference type="NCBIfam" id="TIGR04056">
    <property type="entry name" value="OMP_RagA_SusC"/>
    <property type="match status" value="1"/>
</dbReference>
<dbReference type="Pfam" id="PF07715">
    <property type="entry name" value="Plug"/>
    <property type="match status" value="1"/>
</dbReference>
<organism evidence="9 10">
    <name type="scientific">Olivibacter ginsenosidimutans</name>
    <dbReference type="NCBI Taxonomy" id="1176537"/>
    <lineage>
        <taxon>Bacteria</taxon>
        <taxon>Pseudomonadati</taxon>
        <taxon>Bacteroidota</taxon>
        <taxon>Sphingobacteriia</taxon>
        <taxon>Sphingobacteriales</taxon>
        <taxon>Sphingobacteriaceae</taxon>
        <taxon>Olivibacter</taxon>
    </lineage>
</organism>
<dbReference type="InterPro" id="IPR036942">
    <property type="entry name" value="Beta-barrel_TonB_sf"/>
</dbReference>
<evidence type="ECO:0000256" key="6">
    <source>
        <dbReference type="ARBA" id="ARBA00023237"/>
    </source>
</evidence>
<dbReference type="SUPFAM" id="SSF49464">
    <property type="entry name" value="Carboxypeptidase regulatory domain-like"/>
    <property type="match status" value="1"/>
</dbReference>
<dbReference type="Pfam" id="PF13715">
    <property type="entry name" value="CarbopepD_reg_2"/>
    <property type="match status" value="1"/>
</dbReference>
<keyword evidence="6 7" id="KW-0998">Cell outer membrane</keyword>
<feature type="domain" description="TonB-dependent receptor plug" evidence="8">
    <location>
        <begin position="101"/>
        <end position="239"/>
    </location>
</feature>
<reference evidence="10" key="1">
    <citation type="journal article" date="2019" name="Int. J. Syst. Evol. Microbiol.">
        <title>The Global Catalogue of Microorganisms (GCM) 10K type strain sequencing project: providing services to taxonomists for standard genome sequencing and annotation.</title>
        <authorList>
            <consortium name="The Broad Institute Genomics Platform"/>
            <consortium name="The Broad Institute Genome Sequencing Center for Infectious Disease"/>
            <person name="Wu L."/>
            <person name="Ma J."/>
        </authorList>
    </citation>
    <scope>NUCLEOTIDE SEQUENCE [LARGE SCALE GENOMIC DNA]</scope>
    <source>
        <strain evidence="10">JCM 18200</strain>
    </source>
</reference>
<dbReference type="PROSITE" id="PS52016">
    <property type="entry name" value="TONB_DEPENDENT_REC_3"/>
    <property type="match status" value="1"/>
</dbReference>
<evidence type="ECO:0000256" key="7">
    <source>
        <dbReference type="PROSITE-ProRule" id="PRU01360"/>
    </source>
</evidence>
<keyword evidence="10" id="KW-1185">Reference proteome</keyword>
<dbReference type="InterPro" id="IPR039426">
    <property type="entry name" value="TonB-dep_rcpt-like"/>
</dbReference>
<evidence type="ECO:0000256" key="4">
    <source>
        <dbReference type="ARBA" id="ARBA00022692"/>
    </source>
</evidence>
<keyword evidence="9" id="KW-0675">Receptor</keyword>
<evidence type="ECO:0000256" key="1">
    <source>
        <dbReference type="ARBA" id="ARBA00004571"/>
    </source>
</evidence>
<dbReference type="InterPro" id="IPR008969">
    <property type="entry name" value="CarboxyPept-like_regulatory"/>
</dbReference>
<evidence type="ECO:0000256" key="3">
    <source>
        <dbReference type="ARBA" id="ARBA00022452"/>
    </source>
</evidence>
<proteinExistence type="inferred from homology"/>
<keyword evidence="5 7" id="KW-0472">Membrane</keyword>